<dbReference type="Proteomes" id="UP001107558">
    <property type="component" value="Chromosome 3"/>
</dbReference>
<feature type="chain" id="PRO_5039911009" evidence="1">
    <location>
        <begin position="19"/>
        <end position="97"/>
    </location>
</feature>
<accession>A0A9J6BRR0</accession>
<proteinExistence type="predicted"/>
<protein>
    <submittedName>
        <fullName evidence="2">Uncharacterized protein</fullName>
    </submittedName>
</protein>
<name>A0A9J6BRR0_POLVA</name>
<organism evidence="2 3">
    <name type="scientific">Polypedilum vanderplanki</name>
    <name type="common">Sleeping chironomid midge</name>
    <dbReference type="NCBI Taxonomy" id="319348"/>
    <lineage>
        <taxon>Eukaryota</taxon>
        <taxon>Metazoa</taxon>
        <taxon>Ecdysozoa</taxon>
        <taxon>Arthropoda</taxon>
        <taxon>Hexapoda</taxon>
        <taxon>Insecta</taxon>
        <taxon>Pterygota</taxon>
        <taxon>Neoptera</taxon>
        <taxon>Endopterygota</taxon>
        <taxon>Diptera</taxon>
        <taxon>Nematocera</taxon>
        <taxon>Chironomoidea</taxon>
        <taxon>Chironomidae</taxon>
        <taxon>Chironominae</taxon>
        <taxon>Polypedilum</taxon>
        <taxon>Polypedilum</taxon>
    </lineage>
</organism>
<reference evidence="2" key="1">
    <citation type="submission" date="2021-03" db="EMBL/GenBank/DDBJ databases">
        <title>Chromosome level genome of the anhydrobiotic midge Polypedilum vanderplanki.</title>
        <authorList>
            <person name="Yoshida Y."/>
            <person name="Kikawada T."/>
            <person name="Gusev O."/>
        </authorList>
    </citation>
    <scope>NUCLEOTIDE SEQUENCE</scope>
    <source>
        <strain evidence="2">NIAS01</strain>
        <tissue evidence="2">Whole body or cell culture</tissue>
    </source>
</reference>
<evidence type="ECO:0000256" key="1">
    <source>
        <dbReference type="SAM" id="SignalP"/>
    </source>
</evidence>
<dbReference type="EMBL" id="JADBJN010000003">
    <property type="protein sequence ID" value="KAG5672426.1"/>
    <property type="molecule type" value="Genomic_DNA"/>
</dbReference>
<keyword evidence="1" id="KW-0732">Signal</keyword>
<gene>
    <name evidence="2" type="ORF">PVAND_002555</name>
</gene>
<evidence type="ECO:0000313" key="2">
    <source>
        <dbReference type="EMBL" id="KAG5672426.1"/>
    </source>
</evidence>
<comment type="caution">
    <text evidence="2">The sequence shown here is derived from an EMBL/GenBank/DDBJ whole genome shotgun (WGS) entry which is preliminary data.</text>
</comment>
<evidence type="ECO:0000313" key="3">
    <source>
        <dbReference type="Proteomes" id="UP001107558"/>
    </source>
</evidence>
<sequence length="97" mass="10878">MLVKIVIFFALLGAFVVSSDVETDKDEILPISFANLNIRRVAGYASLIGAINFRFNLSLNGFYYPVIMPIVDSQHNYSLPITVPLHFYGFKGKITFS</sequence>
<feature type="signal peptide" evidence="1">
    <location>
        <begin position="1"/>
        <end position="18"/>
    </location>
</feature>
<dbReference type="AlphaFoldDB" id="A0A9J6BRR0"/>
<keyword evidence="3" id="KW-1185">Reference proteome</keyword>